<feature type="domain" description="Cupin type-2" evidence="2">
    <location>
        <begin position="71"/>
        <end position="130"/>
    </location>
</feature>
<name>A0A066WT07_9FLAO</name>
<dbReference type="SUPFAM" id="SSF51182">
    <property type="entry name" value="RmlC-like cupins"/>
    <property type="match status" value="1"/>
</dbReference>
<dbReference type="InterPro" id="IPR047263">
    <property type="entry name" value="HNL-like_cupin"/>
</dbReference>
<gene>
    <name evidence="3" type="ORF">FEM21_13050</name>
</gene>
<feature type="signal peptide" evidence="1">
    <location>
        <begin position="1"/>
        <end position="23"/>
    </location>
</feature>
<dbReference type="InterPro" id="IPR013096">
    <property type="entry name" value="Cupin_2"/>
</dbReference>
<dbReference type="CDD" id="cd02233">
    <property type="entry name" value="cupin_HNL-like"/>
    <property type="match status" value="1"/>
</dbReference>
<comment type="caution">
    <text evidence="3">The sequence shown here is derived from an EMBL/GenBank/DDBJ whole genome shotgun (WGS) entry which is preliminary data.</text>
</comment>
<dbReference type="AlphaFoldDB" id="A0A066WT07"/>
<evidence type="ECO:0000259" key="2">
    <source>
        <dbReference type="Pfam" id="PF07883"/>
    </source>
</evidence>
<dbReference type="Pfam" id="PF07883">
    <property type="entry name" value="Cupin_2"/>
    <property type="match status" value="1"/>
</dbReference>
<evidence type="ECO:0000313" key="4">
    <source>
        <dbReference type="Proteomes" id="UP000027064"/>
    </source>
</evidence>
<feature type="chain" id="PRO_5001634116" evidence="1">
    <location>
        <begin position="24"/>
        <end position="159"/>
    </location>
</feature>
<dbReference type="Gene3D" id="2.60.120.10">
    <property type="entry name" value="Jelly Rolls"/>
    <property type="match status" value="1"/>
</dbReference>
<dbReference type="EMBL" id="JNCA01000011">
    <property type="protein sequence ID" value="KDN55703.1"/>
    <property type="molecule type" value="Genomic_DNA"/>
</dbReference>
<keyword evidence="4" id="KW-1185">Reference proteome</keyword>
<dbReference type="PANTHER" id="PTHR43698:SF1">
    <property type="entry name" value="BLL4564 PROTEIN"/>
    <property type="match status" value="1"/>
</dbReference>
<evidence type="ECO:0000313" key="3">
    <source>
        <dbReference type="EMBL" id="KDN55703.1"/>
    </source>
</evidence>
<dbReference type="PATRIC" id="fig|1492738.3.peg.1298"/>
<proteinExistence type="predicted"/>
<reference evidence="3 4" key="1">
    <citation type="submission" date="2014-05" db="EMBL/GenBank/DDBJ databases">
        <title>Genome Sequence of Flavobacterium sp. EM1321.</title>
        <authorList>
            <person name="Shin S.-K."/>
            <person name="Yi H."/>
        </authorList>
    </citation>
    <scope>NUCLEOTIDE SEQUENCE [LARGE SCALE GENOMIC DNA]</scope>
    <source>
        <strain evidence="3 4">EM1321</strain>
    </source>
</reference>
<keyword evidence="1" id="KW-0732">Signal</keyword>
<accession>A0A066WT07</accession>
<dbReference type="InterPro" id="IPR014710">
    <property type="entry name" value="RmlC-like_jellyroll"/>
</dbReference>
<organism evidence="3 4">
    <name type="scientific">Flavobacterium seoulense</name>
    <dbReference type="NCBI Taxonomy" id="1492738"/>
    <lineage>
        <taxon>Bacteria</taxon>
        <taxon>Pseudomonadati</taxon>
        <taxon>Bacteroidota</taxon>
        <taxon>Flavobacteriia</taxon>
        <taxon>Flavobacteriales</taxon>
        <taxon>Flavobacteriaceae</taxon>
        <taxon>Flavobacterium</taxon>
    </lineage>
</organism>
<sequence length="159" mass="17568">MKKINVIRIVAMVILFSINSVTAQSDKKHSDSADTVFGRGAKINNGNFTGTAYLKMLIDADKDNPITAGNVTFEPGARTKWHLHPAGQIILAIDGKGYYQEKGQPKRVVHKGDVIKCLPNIEHWHGASEDNYFVQIAVGSNEKGAVIWLAPVTDEEYYK</sequence>
<evidence type="ECO:0000256" key="1">
    <source>
        <dbReference type="SAM" id="SignalP"/>
    </source>
</evidence>
<dbReference type="PANTHER" id="PTHR43698">
    <property type="entry name" value="RIBD C-TERMINAL DOMAIN CONTAINING PROTEIN"/>
    <property type="match status" value="1"/>
</dbReference>
<dbReference type="eggNOG" id="COG1917">
    <property type="taxonomic scope" value="Bacteria"/>
</dbReference>
<dbReference type="STRING" id="1492738.FEM21_13050"/>
<dbReference type="RefSeq" id="WP_035658965.1">
    <property type="nucleotide sequence ID" value="NZ_JNCA01000011.1"/>
</dbReference>
<protein>
    <submittedName>
        <fullName evidence="3">Cupin</fullName>
    </submittedName>
</protein>
<dbReference type="Proteomes" id="UP000027064">
    <property type="component" value="Unassembled WGS sequence"/>
</dbReference>
<dbReference type="InterPro" id="IPR011051">
    <property type="entry name" value="RmlC_Cupin_sf"/>
</dbReference>